<dbReference type="EMBL" id="BART01000305">
    <property type="protein sequence ID" value="GAG70201.1"/>
    <property type="molecule type" value="Genomic_DNA"/>
</dbReference>
<feature type="transmembrane region" description="Helical" evidence="1">
    <location>
        <begin position="18"/>
        <end position="39"/>
    </location>
</feature>
<name>X1BDY1_9ZZZZ</name>
<sequence>MIIVAIENKPIERKDLKIWLVVNILFIIGLICFLCLFLFAQLMTYFLYFWFIMGIIYASISILVYFINPEIMYGMSHSILSCKYKDNRGVNIGKKLQIILFFIPIIVLIIITVIVGLVRIITLLLSI</sequence>
<dbReference type="AlphaFoldDB" id="X1BDY1"/>
<keyword evidence="1" id="KW-0472">Membrane</keyword>
<proteinExistence type="predicted"/>
<organism evidence="2">
    <name type="scientific">marine sediment metagenome</name>
    <dbReference type="NCBI Taxonomy" id="412755"/>
    <lineage>
        <taxon>unclassified sequences</taxon>
        <taxon>metagenomes</taxon>
        <taxon>ecological metagenomes</taxon>
    </lineage>
</organism>
<keyword evidence="1" id="KW-1133">Transmembrane helix</keyword>
<protein>
    <submittedName>
        <fullName evidence="2">Uncharacterized protein</fullName>
    </submittedName>
</protein>
<accession>X1BDY1</accession>
<feature type="transmembrane region" description="Helical" evidence="1">
    <location>
        <begin position="45"/>
        <end position="67"/>
    </location>
</feature>
<evidence type="ECO:0000313" key="2">
    <source>
        <dbReference type="EMBL" id="GAG70201.1"/>
    </source>
</evidence>
<reference evidence="2" key="1">
    <citation type="journal article" date="2014" name="Front. Microbiol.">
        <title>High frequency of phylogenetically diverse reductive dehalogenase-homologous genes in deep subseafloor sedimentary metagenomes.</title>
        <authorList>
            <person name="Kawai M."/>
            <person name="Futagami T."/>
            <person name="Toyoda A."/>
            <person name="Takaki Y."/>
            <person name="Nishi S."/>
            <person name="Hori S."/>
            <person name="Arai W."/>
            <person name="Tsubouchi T."/>
            <person name="Morono Y."/>
            <person name="Uchiyama I."/>
            <person name="Ito T."/>
            <person name="Fujiyama A."/>
            <person name="Inagaki F."/>
            <person name="Takami H."/>
        </authorList>
    </citation>
    <scope>NUCLEOTIDE SEQUENCE</scope>
    <source>
        <strain evidence="2">Expedition CK06-06</strain>
    </source>
</reference>
<comment type="caution">
    <text evidence="2">The sequence shown here is derived from an EMBL/GenBank/DDBJ whole genome shotgun (WGS) entry which is preliminary data.</text>
</comment>
<feature type="transmembrane region" description="Helical" evidence="1">
    <location>
        <begin position="98"/>
        <end position="125"/>
    </location>
</feature>
<gene>
    <name evidence="2" type="ORF">S01H4_01625</name>
</gene>
<evidence type="ECO:0000256" key="1">
    <source>
        <dbReference type="SAM" id="Phobius"/>
    </source>
</evidence>
<keyword evidence="1" id="KW-0812">Transmembrane</keyword>